<feature type="binding site" evidence="16">
    <location>
        <begin position="536"/>
        <end position="540"/>
    </location>
    <ligand>
        <name>ATP</name>
        <dbReference type="ChEBI" id="CHEBI:30616"/>
    </ligand>
</feature>
<feature type="binding site" evidence="16">
    <location>
        <position position="565"/>
    </location>
    <ligand>
        <name>(6S)-NADPHX</name>
        <dbReference type="ChEBI" id="CHEBI:64076"/>
    </ligand>
</feature>
<dbReference type="InterPro" id="IPR029056">
    <property type="entry name" value="Ribokinase-like"/>
</dbReference>
<feature type="transmembrane region" description="Helical" evidence="17">
    <location>
        <begin position="168"/>
        <end position="191"/>
    </location>
</feature>
<dbReference type="SUPFAM" id="SSF53613">
    <property type="entry name" value="Ribokinase-like"/>
    <property type="match status" value="1"/>
</dbReference>
<dbReference type="GO" id="GO:0007165">
    <property type="term" value="P:signal transduction"/>
    <property type="evidence" value="ECO:0007669"/>
    <property type="project" value="UniProtKB-KW"/>
</dbReference>
<gene>
    <name evidence="19" type="ORF">MELIAE_LOCUS10969</name>
</gene>
<keyword evidence="12" id="KW-0675">Receptor</keyword>
<dbReference type="Proteomes" id="UP001154078">
    <property type="component" value="Chromosome 7"/>
</dbReference>
<evidence type="ECO:0000256" key="5">
    <source>
        <dbReference type="ARBA" id="ARBA00022725"/>
    </source>
</evidence>
<dbReference type="GO" id="GO:0047453">
    <property type="term" value="F:ATP-dependent NAD(P)H-hydrate dehydratase activity"/>
    <property type="evidence" value="ECO:0007669"/>
    <property type="project" value="UniProtKB-UniRule"/>
</dbReference>
<dbReference type="InterPro" id="IPR017953">
    <property type="entry name" value="Carbohydrate_kinase_pred_CS"/>
</dbReference>
<dbReference type="PANTHER" id="PTHR12592">
    <property type="entry name" value="ATP-DEPENDENT (S)-NAD(P)H-HYDRATE DEHYDRATASE FAMILY MEMBER"/>
    <property type="match status" value="1"/>
</dbReference>
<keyword evidence="13" id="KW-0807">Transducer</keyword>
<keyword evidence="10 16" id="KW-0520">NAD</keyword>
<evidence type="ECO:0000256" key="11">
    <source>
        <dbReference type="ARBA" id="ARBA00023136"/>
    </source>
</evidence>
<comment type="cofactor">
    <cofactor evidence="16">
        <name>Mg(2+)</name>
        <dbReference type="ChEBI" id="CHEBI:18420"/>
    </cofactor>
</comment>
<dbReference type="EMBL" id="OV121138">
    <property type="protein sequence ID" value="CAH0561435.1"/>
    <property type="molecule type" value="Genomic_DNA"/>
</dbReference>
<feature type="transmembrane region" description="Helical" evidence="17">
    <location>
        <begin position="80"/>
        <end position="106"/>
    </location>
</feature>
<dbReference type="HAMAP" id="MF_01965">
    <property type="entry name" value="NADHX_dehydratase"/>
    <property type="match status" value="1"/>
</dbReference>
<evidence type="ECO:0000256" key="16">
    <source>
        <dbReference type="HAMAP-Rule" id="MF_03157"/>
    </source>
</evidence>
<dbReference type="GO" id="GO:0005524">
    <property type="term" value="F:ATP binding"/>
    <property type="evidence" value="ECO:0007669"/>
    <property type="project" value="UniProtKB-KW"/>
</dbReference>
<dbReference type="NCBIfam" id="TIGR00196">
    <property type="entry name" value="yjeF_cterm"/>
    <property type="match status" value="1"/>
</dbReference>
<dbReference type="GO" id="GO:0016020">
    <property type="term" value="C:membrane"/>
    <property type="evidence" value="ECO:0007669"/>
    <property type="project" value="UniProtKB-SubCell"/>
</dbReference>
<feature type="binding site" evidence="16">
    <location>
        <begin position="495"/>
        <end position="501"/>
    </location>
    <ligand>
        <name>(6S)-NADPHX</name>
        <dbReference type="ChEBI" id="CHEBI:64076"/>
    </ligand>
</feature>
<evidence type="ECO:0000256" key="12">
    <source>
        <dbReference type="ARBA" id="ARBA00023170"/>
    </source>
</evidence>
<comment type="catalytic activity">
    <reaction evidence="16">
        <text>(6S)-NADHX + ATP = ADP + phosphate + NADH + H(+)</text>
        <dbReference type="Rhea" id="RHEA:19017"/>
        <dbReference type="ChEBI" id="CHEBI:15378"/>
        <dbReference type="ChEBI" id="CHEBI:30616"/>
        <dbReference type="ChEBI" id="CHEBI:43474"/>
        <dbReference type="ChEBI" id="CHEBI:57945"/>
        <dbReference type="ChEBI" id="CHEBI:64074"/>
        <dbReference type="ChEBI" id="CHEBI:456216"/>
        <dbReference type="EC" id="4.2.1.93"/>
    </reaction>
</comment>
<comment type="catalytic activity">
    <reaction evidence="15 16">
        <text>(6S)-NADPHX + ATP = ADP + phosphate + NADPH + H(+)</text>
        <dbReference type="Rhea" id="RHEA:32231"/>
        <dbReference type="ChEBI" id="CHEBI:15378"/>
        <dbReference type="ChEBI" id="CHEBI:30616"/>
        <dbReference type="ChEBI" id="CHEBI:43474"/>
        <dbReference type="ChEBI" id="CHEBI:57783"/>
        <dbReference type="ChEBI" id="CHEBI:64076"/>
        <dbReference type="ChEBI" id="CHEBI:456216"/>
        <dbReference type="EC" id="4.2.1.93"/>
    </reaction>
</comment>
<keyword evidence="11 17" id="KW-0472">Membrane</keyword>
<dbReference type="PROSITE" id="PS01049">
    <property type="entry name" value="YJEF_C_1"/>
    <property type="match status" value="1"/>
</dbReference>
<comment type="function">
    <text evidence="16">Catalyzes the dehydration of the S-form of NAD(P)HX at the expense of ATP, which is converted to ADP. Together with NAD(P)HX epimerase, which catalyzes the epimerization of the S- and R-forms, the enzyme allows the repair of both epimers of NAD(P)HX, a damaged form of NAD(P)H that is a result of enzymatic or heat-dependent hydration.</text>
</comment>
<evidence type="ECO:0000256" key="3">
    <source>
        <dbReference type="ARBA" id="ARBA00022606"/>
    </source>
</evidence>
<dbReference type="AlphaFoldDB" id="A0A9P0BE81"/>
<sequence length="644" mass="73137">MSKLCDETLKACRSFEEMDEKSQKHIKFVGKLTSILFVGVAILTQIHYYLFLPMHEDTKKIYFAYWFVEEYLWPFKRIFLFFYFLSISPTFYAGLAELLPVIYVVMQCYFQTRNLQNFIENISSDFDCNDLKLYNDENYQKEIGKRLIFCVKYHQDIKKILRDLYDIMYYPILIQSVAAVFFLVCIMFYLLTQKNISNEYPRTAILCIMVLILVLSLSIVGQNIQDATESLFDSLLESPWYLWNTSNKRTLHIFLLNTIEPFTLSMSDIVLDYSFTVTIIPVMFCLSSVKTITRLSKNIPGRKLFAVSGVCDIKSSNLENCQFHTSRLQFCFGKMNEASAFKVAKQLAPSLKDDNRHKGQSGRIGVFGGSLIFTGAPYYAAISSLRVGADLVYVFCPKDAATVIKTYSPELMVMPVLDQEDGVKQIEPWIDRLHVVLIGPGLGREDSTFEVMEKIINICRQKNKPLVIDADGLFLIATKRQILKNYPAPVILTPNVMEFKRLMGLQTMENNASCSRLEQAEKFLKEIGGNVTILCKDKEDEILSHGQSLKVKGGGSGRRCGGQGDLLSGAAATFLGWSMDKSPGNDVEDLRGAVASFAAAKLTRTCNEKAFAKHGRSMICSDMILEIHEAFDETFELRSQTVIF</sequence>
<evidence type="ECO:0000313" key="20">
    <source>
        <dbReference type="Proteomes" id="UP001154078"/>
    </source>
</evidence>
<dbReference type="OrthoDB" id="8110916at2759"/>
<dbReference type="Pfam" id="PF02949">
    <property type="entry name" value="7tm_6"/>
    <property type="match status" value="1"/>
</dbReference>
<dbReference type="GO" id="GO:0046496">
    <property type="term" value="P:nicotinamide nucleotide metabolic process"/>
    <property type="evidence" value="ECO:0007669"/>
    <property type="project" value="UniProtKB-UniRule"/>
</dbReference>
<dbReference type="InterPro" id="IPR004117">
    <property type="entry name" value="7tm6_olfct_rcpt"/>
</dbReference>
<comment type="subcellular location">
    <subcellularLocation>
        <location evidence="1">Membrane</location>
        <topology evidence="1">Multi-pass membrane protein</topology>
    </subcellularLocation>
</comment>
<evidence type="ECO:0000256" key="14">
    <source>
        <dbReference type="ARBA" id="ARBA00023239"/>
    </source>
</evidence>
<accession>A0A9P0BE81</accession>
<dbReference type="GO" id="GO:0110051">
    <property type="term" value="P:metabolite repair"/>
    <property type="evidence" value="ECO:0007669"/>
    <property type="project" value="TreeGrafter"/>
</dbReference>
<dbReference type="FunFam" id="3.40.1190.20:FF:000023">
    <property type="entry name" value="ATP-dependent (S)-NAD(P)H-hydrate dehydratase"/>
    <property type="match status" value="1"/>
</dbReference>
<evidence type="ECO:0000256" key="10">
    <source>
        <dbReference type="ARBA" id="ARBA00023027"/>
    </source>
</evidence>
<reference evidence="19" key="1">
    <citation type="submission" date="2021-12" db="EMBL/GenBank/DDBJ databases">
        <authorList>
            <person name="King R."/>
        </authorList>
    </citation>
    <scope>NUCLEOTIDE SEQUENCE</scope>
</reference>
<dbReference type="PROSITE" id="PS51383">
    <property type="entry name" value="YJEF_C_3"/>
    <property type="match status" value="1"/>
</dbReference>
<evidence type="ECO:0000256" key="8">
    <source>
        <dbReference type="ARBA" id="ARBA00022857"/>
    </source>
</evidence>
<feature type="transmembrane region" description="Helical" evidence="17">
    <location>
        <begin position="28"/>
        <end position="51"/>
    </location>
</feature>
<dbReference type="EC" id="4.2.1.93" evidence="16"/>
<keyword evidence="14 16" id="KW-0456">Lyase</keyword>
<dbReference type="GO" id="GO:0005549">
    <property type="term" value="F:odorant binding"/>
    <property type="evidence" value="ECO:0007669"/>
    <property type="project" value="InterPro"/>
</dbReference>
<evidence type="ECO:0000256" key="1">
    <source>
        <dbReference type="ARBA" id="ARBA00004141"/>
    </source>
</evidence>
<keyword evidence="6 16" id="KW-0547">Nucleotide-binding</keyword>
<keyword evidence="20" id="KW-1185">Reference proteome</keyword>
<keyword evidence="8" id="KW-0521">NADP</keyword>
<feature type="binding site" evidence="16">
    <location>
        <position position="441"/>
    </location>
    <ligand>
        <name>(6S)-NADPHX</name>
        <dbReference type="ChEBI" id="CHEBI:64076"/>
    </ligand>
</feature>
<dbReference type="CDD" id="cd01171">
    <property type="entry name" value="YXKO-related"/>
    <property type="match status" value="1"/>
</dbReference>
<evidence type="ECO:0000256" key="13">
    <source>
        <dbReference type="ARBA" id="ARBA00023224"/>
    </source>
</evidence>
<feature type="domain" description="YjeF C-terminal" evidence="18">
    <location>
        <begin position="341"/>
        <end position="634"/>
    </location>
</feature>
<keyword evidence="2 16" id="KW-0597">Phosphoprotein</keyword>
<keyword evidence="4 17" id="KW-0812">Transmembrane</keyword>
<feature type="transmembrane region" description="Helical" evidence="17">
    <location>
        <begin position="203"/>
        <end position="224"/>
    </location>
</feature>
<evidence type="ECO:0000256" key="7">
    <source>
        <dbReference type="ARBA" id="ARBA00022840"/>
    </source>
</evidence>
<evidence type="ECO:0000256" key="6">
    <source>
        <dbReference type="ARBA" id="ARBA00022741"/>
    </source>
</evidence>
<comment type="similarity">
    <text evidence="16">Belongs to the NnrD/CARKD family.</text>
</comment>
<dbReference type="PANTHER" id="PTHR12592:SF0">
    <property type="entry name" value="ATP-DEPENDENT (S)-NAD(P)H-HYDRATE DEHYDRATASE"/>
    <property type="match status" value="1"/>
</dbReference>
<evidence type="ECO:0000259" key="18">
    <source>
        <dbReference type="PROSITE" id="PS51383"/>
    </source>
</evidence>
<protein>
    <recommendedName>
        <fullName evidence="16">ATP-dependent (S)-NAD(P)H-hydrate dehydratase</fullName>
        <ecNumber evidence="16">4.2.1.93</ecNumber>
    </recommendedName>
    <alternativeName>
        <fullName evidence="16">ATP-dependent NAD(P)HX dehydratase</fullName>
    </alternativeName>
</protein>
<keyword evidence="5" id="KW-0552">Olfaction</keyword>
<keyword evidence="9 17" id="KW-1133">Transmembrane helix</keyword>
<dbReference type="Pfam" id="PF01256">
    <property type="entry name" value="Carb_kinase"/>
    <property type="match status" value="1"/>
</dbReference>
<dbReference type="Gene3D" id="3.40.1190.20">
    <property type="match status" value="1"/>
</dbReference>
<dbReference type="GO" id="GO:0004984">
    <property type="term" value="F:olfactory receptor activity"/>
    <property type="evidence" value="ECO:0007669"/>
    <property type="project" value="InterPro"/>
</dbReference>
<keyword evidence="3" id="KW-0716">Sensory transduction</keyword>
<evidence type="ECO:0000256" key="4">
    <source>
        <dbReference type="ARBA" id="ARBA00022692"/>
    </source>
</evidence>
<evidence type="ECO:0000313" key="19">
    <source>
        <dbReference type="EMBL" id="CAH0561435.1"/>
    </source>
</evidence>
<evidence type="ECO:0000256" key="17">
    <source>
        <dbReference type="SAM" id="Phobius"/>
    </source>
</evidence>
<dbReference type="InterPro" id="IPR000631">
    <property type="entry name" value="CARKD"/>
</dbReference>
<keyword evidence="7 16" id="KW-0067">ATP-binding</keyword>
<organism evidence="19 20">
    <name type="scientific">Brassicogethes aeneus</name>
    <name type="common">Rape pollen beetle</name>
    <name type="synonym">Meligethes aeneus</name>
    <dbReference type="NCBI Taxonomy" id="1431903"/>
    <lineage>
        <taxon>Eukaryota</taxon>
        <taxon>Metazoa</taxon>
        <taxon>Ecdysozoa</taxon>
        <taxon>Arthropoda</taxon>
        <taxon>Hexapoda</taxon>
        <taxon>Insecta</taxon>
        <taxon>Pterygota</taxon>
        <taxon>Neoptera</taxon>
        <taxon>Endopterygota</taxon>
        <taxon>Coleoptera</taxon>
        <taxon>Polyphaga</taxon>
        <taxon>Cucujiformia</taxon>
        <taxon>Nitidulidae</taxon>
        <taxon>Meligethinae</taxon>
        <taxon>Brassicogethes</taxon>
    </lineage>
</organism>
<proteinExistence type="inferred from homology"/>
<evidence type="ECO:0000256" key="2">
    <source>
        <dbReference type="ARBA" id="ARBA00022553"/>
    </source>
</evidence>
<evidence type="ECO:0000256" key="15">
    <source>
        <dbReference type="ARBA" id="ARBA00047472"/>
    </source>
</evidence>
<evidence type="ECO:0000256" key="9">
    <source>
        <dbReference type="ARBA" id="ARBA00022989"/>
    </source>
</evidence>
<name>A0A9P0BE81_BRAAE</name>
<feature type="binding site" evidence="16">
    <location>
        <begin position="555"/>
        <end position="564"/>
    </location>
    <ligand>
        <name>ATP</name>
        <dbReference type="ChEBI" id="CHEBI:30616"/>
    </ligand>
</feature>